<keyword evidence="1" id="KW-0812">Transmembrane</keyword>
<feature type="transmembrane region" description="Helical" evidence="1">
    <location>
        <begin position="133"/>
        <end position="157"/>
    </location>
</feature>
<keyword evidence="1" id="KW-0472">Membrane</keyword>
<dbReference type="EMBL" id="KV419433">
    <property type="protein sequence ID" value="KZS88749.1"/>
    <property type="molecule type" value="Genomic_DNA"/>
</dbReference>
<organism evidence="2 3">
    <name type="scientific">Sistotremastrum niveocremeum HHB9708</name>
    <dbReference type="NCBI Taxonomy" id="1314777"/>
    <lineage>
        <taxon>Eukaryota</taxon>
        <taxon>Fungi</taxon>
        <taxon>Dikarya</taxon>
        <taxon>Basidiomycota</taxon>
        <taxon>Agaricomycotina</taxon>
        <taxon>Agaricomycetes</taxon>
        <taxon>Sistotremastrales</taxon>
        <taxon>Sistotremastraceae</taxon>
        <taxon>Sertulicium</taxon>
        <taxon>Sertulicium niveocremeum</taxon>
    </lineage>
</organism>
<dbReference type="OrthoDB" id="3046318at2759"/>
<protein>
    <recommendedName>
        <fullName evidence="4">G-protein coupled receptors family 1 profile domain-containing protein</fullName>
    </recommendedName>
</protein>
<feature type="transmembrane region" description="Helical" evidence="1">
    <location>
        <begin position="20"/>
        <end position="43"/>
    </location>
</feature>
<feature type="transmembrane region" description="Helical" evidence="1">
    <location>
        <begin position="177"/>
        <end position="195"/>
    </location>
</feature>
<gene>
    <name evidence="2" type="ORF">SISNIDRAFT_489784</name>
</gene>
<reference evidence="2 3" key="1">
    <citation type="journal article" date="2016" name="Mol. Biol. Evol.">
        <title>Comparative Genomics of Early-Diverging Mushroom-Forming Fungi Provides Insights into the Origins of Lignocellulose Decay Capabilities.</title>
        <authorList>
            <person name="Nagy L.G."/>
            <person name="Riley R."/>
            <person name="Tritt A."/>
            <person name="Adam C."/>
            <person name="Daum C."/>
            <person name="Floudas D."/>
            <person name="Sun H."/>
            <person name="Yadav J.S."/>
            <person name="Pangilinan J."/>
            <person name="Larsson K.H."/>
            <person name="Matsuura K."/>
            <person name="Barry K."/>
            <person name="Labutti K."/>
            <person name="Kuo R."/>
            <person name="Ohm R.A."/>
            <person name="Bhattacharya S.S."/>
            <person name="Shirouzu T."/>
            <person name="Yoshinaga Y."/>
            <person name="Martin F.M."/>
            <person name="Grigoriev I.V."/>
            <person name="Hibbett D.S."/>
        </authorList>
    </citation>
    <scope>NUCLEOTIDE SEQUENCE [LARGE SCALE GENOMIC DNA]</scope>
    <source>
        <strain evidence="2 3">HHB9708</strain>
    </source>
</reference>
<keyword evidence="3" id="KW-1185">Reference proteome</keyword>
<dbReference type="Proteomes" id="UP000076722">
    <property type="component" value="Unassembled WGS sequence"/>
</dbReference>
<feature type="transmembrane region" description="Helical" evidence="1">
    <location>
        <begin position="94"/>
        <end position="112"/>
    </location>
</feature>
<dbReference type="AlphaFoldDB" id="A0A164PI11"/>
<name>A0A164PI11_9AGAM</name>
<evidence type="ECO:0008006" key="4">
    <source>
        <dbReference type="Google" id="ProtNLM"/>
    </source>
</evidence>
<accession>A0A164PI11</accession>
<evidence type="ECO:0000256" key="1">
    <source>
        <dbReference type="SAM" id="Phobius"/>
    </source>
</evidence>
<proteinExistence type="predicted"/>
<keyword evidence="1" id="KW-1133">Transmembrane helix</keyword>
<sequence length="332" mass="37232">MSDSDSFAFDGLRLGPHPQTVVALWLGLLLAGQVGLLLLLLTIIFSTTLPPRLPVLLNFILISFLGTPVQLILFYTGQILNPVVPYEICLTQTVLKHAVDAAFFPALLLFTIECYRSAAHGPKPYQISTMRNSVLLSLPYLHAIPWGLAVLIVGVRYPNKVSRELHGHFCSLADNSMGLASTIETAIFVFLMIVWQGRLWMLWWRRRKAAKTFGFVHQLNLALILRIAMFTTWELISLLYSSRSATGNTPIASSFLATLPLTIFLIFATQRNILRLWFRCIMGRPTEVPTMPPASQHSQIREISIQPLEPVEFMESRRHVNGMTGSMKAESA</sequence>
<evidence type="ECO:0000313" key="2">
    <source>
        <dbReference type="EMBL" id="KZS88749.1"/>
    </source>
</evidence>
<feature type="transmembrane region" description="Helical" evidence="1">
    <location>
        <begin position="215"/>
        <end position="239"/>
    </location>
</feature>
<evidence type="ECO:0000313" key="3">
    <source>
        <dbReference type="Proteomes" id="UP000076722"/>
    </source>
</evidence>
<feature type="transmembrane region" description="Helical" evidence="1">
    <location>
        <begin position="251"/>
        <end position="269"/>
    </location>
</feature>
<feature type="transmembrane region" description="Helical" evidence="1">
    <location>
        <begin position="55"/>
        <end position="74"/>
    </location>
</feature>